<protein>
    <recommendedName>
        <fullName evidence="4">Toxin-antitoxin system YwqK family antitoxin</fullName>
    </recommendedName>
</protein>
<dbReference type="Gene3D" id="3.90.930.1">
    <property type="match status" value="1"/>
</dbReference>
<feature type="signal peptide" evidence="1">
    <location>
        <begin position="1"/>
        <end position="24"/>
    </location>
</feature>
<evidence type="ECO:0000256" key="1">
    <source>
        <dbReference type="SAM" id="SignalP"/>
    </source>
</evidence>
<comment type="caution">
    <text evidence="2">The sequence shown here is derived from an EMBL/GenBank/DDBJ whole genome shotgun (WGS) entry which is preliminary data.</text>
</comment>
<reference evidence="2 3" key="1">
    <citation type="submission" date="2022-12" db="EMBL/GenBank/DDBJ databases">
        <title>Chitinophagaceae gen. sp. nov., a new member of the family Chitinophagaceae, isolated from soil in a chemical factory.</title>
        <authorList>
            <person name="Ke Z."/>
        </authorList>
    </citation>
    <scope>NUCLEOTIDE SEQUENCE [LARGE SCALE GENOMIC DNA]</scope>
    <source>
        <strain evidence="2 3">LY-5</strain>
    </source>
</reference>
<feature type="chain" id="PRO_5046429567" description="Toxin-antitoxin system YwqK family antitoxin" evidence="1">
    <location>
        <begin position="25"/>
        <end position="233"/>
    </location>
</feature>
<dbReference type="EMBL" id="JAQGEF010000005">
    <property type="protein sequence ID" value="MDA3614422.1"/>
    <property type="molecule type" value="Genomic_DNA"/>
</dbReference>
<organism evidence="2 3">
    <name type="scientific">Polluticaenibacter yanchengensis</name>
    <dbReference type="NCBI Taxonomy" id="3014562"/>
    <lineage>
        <taxon>Bacteria</taxon>
        <taxon>Pseudomonadati</taxon>
        <taxon>Bacteroidota</taxon>
        <taxon>Chitinophagia</taxon>
        <taxon>Chitinophagales</taxon>
        <taxon>Chitinophagaceae</taxon>
        <taxon>Polluticaenibacter</taxon>
    </lineage>
</organism>
<gene>
    <name evidence="2" type="ORF">O3P16_06350</name>
</gene>
<evidence type="ECO:0000313" key="3">
    <source>
        <dbReference type="Proteomes" id="UP001210231"/>
    </source>
</evidence>
<dbReference type="Proteomes" id="UP001210231">
    <property type="component" value="Unassembled WGS sequence"/>
</dbReference>
<sequence length="233" mass="26775">MKKFIYTNTILLISLMLNQNHVSAQCKTYLIGTKGDTLNCTDVNGLKQGVWIEKTPELRGNPGFDEEGVYKDGRKEGTWRRFSLQGDIEYVQQYKWGLLNGKSVFYNLMGIEREENWYAINPDKKYDTIDVPDLYDMNKSSSVVVKNEGRSIKHGTWKYFDPQTGRVQRTENYFKDSLVDGLAAFGVTNKFARPVRDTTKPKSEIKKPDALLEWEKKNAGKKKVKYQDGSTGM</sequence>
<dbReference type="SUPFAM" id="SSF82185">
    <property type="entry name" value="Histone H3 K4-specific methyltransferase SET7/9 N-terminal domain"/>
    <property type="match status" value="1"/>
</dbReference>
<dbReference type="RefSeq" id="WP_407030750.1">
    <property type="nucleotide sequence ID" value="NZ_JAQGEF010000005.1"/>
</dbReference>
<proteinExistence type="predicted"/>
<keyword evidence="1" id="KW-0732">Signal</keyword>
<accession>A0ABT4UHV5</accession>
<evidence type="ECO:0008006" key="4">
    <source>
        <dbReference type="Google" id="ProtNLM"/>
    </source>
</evidence>
<evidence type="ECO:0000313" key="2">
    <source>
        <dbReference type="EMBL" id="MDA3614422.1"/>
    </source>
</evidence>
<name>A0ABT4UHV5_9BACT</name>
<keyword evidence="3" id="KW-1185">Reference proteome</keyword>